<feature type="compositionally biased region" description="Polar residues" evidence="10">
    <location>
        <begin position="1253"/>
        <end position="1268"/>
    </location>
</feature>
<dbReference type="PROSITE" id="PS50235">
    <property type="entry name" value="USP_3"/>
    <property type="match status" value="1"/>
</dbReference>
<dbReference type="Gene3D" id="3.90.70.10">
    <property type="entry name" value="Cysteine proteinases"/>
    <property type="match status" value="1"/>
</dbReference>
<dbReference type="Pfam" id="PF00929">
    <property type="entry name" value="RNase_T"/>
    <property type="match status" value="1"/>
</dbReference>
<dbReference type="SUPFAM" id="SSF54001">
    <property type="entry name" value="Cysteine proteinases"/>
    <property type="match status" value="1"/>
</dbReference>
<dbReference type="EMBL" id="KN880567">
    <property type="protein sequence ID" value="KIY66064.1"/>
    <property type="molecule type" value="Genomic_DNA"/>
</dbReference>
<feature type="domain" description="USP" evidence="11">
    <location>
        <begin position="467"/>
        <end position="856"/>
    </location>
</feature>
<dbReference type="GO" id="GO:0000289">
    <property type="term" value="P:nuclear-transcribed mRNA poly(A) tail shortening"/>
    <property type="evidence" value="ECO:0007669"/>
    <property type="project" value="UniProtKB-UniRule"/>
</dbReference>
<dbReference type="SUPFAM" id="SSF50978">
    <property type="entry name" value="WD40 repeat-like"/>
    <property type="match status" value="1"/>
</dbReference>
<evidence type="ECO:0000256" key="2">
    <source>
        <dbReference type="ARBA" id="ARBA00022490"/>
    </source>
</evidence>
<evidence type="ECO:0000256" key="4">
    <source>
        <dbReference type="ARBA" id="ARBA00022664"/>
    </source>
</evidence>
<evidence type="ECO:0000256" key="8">
    <source>
        <dbReference type="ARBA" id="ARBA00022839"/>
    </source>
</evidence>
<dbReference type="InterPro" id="IPR048841">
    <property type="entry name" value="PAN2_N"/>
</dbReference>
<dbReference type="GO" id="GO:0031251">
    <property type="term" value="C:PAN complex"/>
    <property type="evidence" value="ECO:0007669"/>
    <property type="project" value="UniProtKB-UniRule"/>
</dbReference>
<dbReference type="FunFam" id="3.30.420.10:FF:000028">
    <property type="entry name" value="PAN2-PAN3 deadenylation complex catalytic subunit PAN2"/>
    <property type="match status" value="1"/>
</dbReference>
<dbReference type="InterPro" id="IPR012337">
    <property type="entry name" value="RNaseH-like_sf"/>
</dbReference>
<dbReference type="PANTHER" id="PTHR15728">
    <property type="entry name" value="DEADENYLATION COMPLEX CATALYTIC SUBUNIT PAN2"/>
    <property type="match status" value="1"/>
</dbReference>
<dbReference type="InterPro" id="IPR036397">
    <property type="entry name" value="RNaseH_sf"/>
</dbReference>
<comment type="domain">
    <text evidence="9">Contains a pseudo-UCH domain. This ubiquitin C-terminal hydrolase (UCH)-like or ubiquitin specific protease (USP)-like domain is predicted to be catalytically inactive because it lacks the active site catalytic triad characteristic of thiol proteases, with residues at the equivalent structural positions that are incompatible with catalysis, and it cannot bind ubiquitin. It functions as a structural scaffold for intra- and intermolecular interactions in the complex.</text>
</comment>
<dbReference type="GO" id="GO:0004535">
    <property type="term" value="F:poly(A)-specific ribonuclease activity"/>
    <property type="evidence" value="ECO:0007669"/>
    <property type="project" value="UniProtKB-UniRule"/>
</dbReference>
<feature type="compositionally biased region" description="Polar residues" evidence="10">
    <location>
        <begin position="729"/>
        <end position="743"/>
    </location>
</feature>
<dbReference type="InterPro" id="IPR013520">
    <property type="entry name" value="Ribonucl_H"/>
</dbReference>
<dbReference type="SMART" id="SM00479">
    <property type="entry name" value="EXOIII"/>
    <property type="match status" value="1"/>
</dbReference>
<comment type="subunit">
    <text evidence="9">Forms a heterotrimer with an asymmetric homodimer of the regulatory subunit PAN3 to form the poly(A)-nuclease (PAN) deadenylation complex.</text>
</comment>
<dbReference type="HAMAP" id="MF_03182">
    <property type="entry name" value="PAN2"/>
    <property type="match status" value="1"/>
</dbReference>
<comment type="similarity">
    <text evidence="9">Belongs to the peptidase C19 family. PAN2 subfamily.</text>
</comment>
<feature type="compositionally biased region" description="Low complexity" evidence="10">
    <location>
        <begin position="1160"/>
        <end position="1171"/>
    </location>
</feature>
<evidence type="ECO:0000256" key="3">
    <source>
        <dbReference type="ARBA" id="ARBA00022574"/>
    </source>
</evidence>
<keyword evidence="7 9" id="KW-0378">Hydrolase</keyword>
<accession>A0A0D7B7A1</accession>
<dbReference type="PANTHER" id="PTHR15728:SF0">
    <property type="entry name" value="PAN2-PAN3 DEADENYLATION COMPLEX CATALYTIC SUBUNIT PAN2"/>
    <property type="match status" value="1"/>
</dbReference>
<dbReference type="Pfam" id="PF13423">
    <property type="entry name" value="UCH_1"/>
    <property type="match status" value="1"/>
</dbReference>
<feature type="binding site" evidence="9">
    <location>
        <position position="1017"/>
    </location>
    <ligand>
        <name>a divalent metal cation</name>
        <dbReference type="ChEBI" id="CHEBI:60240"/>
        <note>catalytic</note>
    </ligand>
</feature>
<comment type="caution">
    <text evidence="9">Lacks conserved residue(s) required for the propagation of feature annotation.</text>
</comment>
<feature type="binding site" evidence="9">
    <location>
        <position position="911"/>
    </location>
    <ligand>
        <name>a divalent metal cation</name>
        <dbReference type="ChEBI" id="CHEBI:60240"/>
        <note>catalytic</note>
    </ligand>
</feature>
<evidence type="ECO:0000256" key="1">
    <source>
        <dbReference type="ARBA" id="ARBA00004496"/>
    </source>
</evidence>
<evidence type="ECO:0000256" key="9">
    <source>
        <dbReference type="HAMAP-Rule" id="MF_03182"/>
    </source>
</evidence>
<dbReference type="Gene3D" id="2.130.10.10">
    <property type="entry name" value="YVTN repeat-like/Quinoprotein amine dehydrogenase"/>
    <property type="match status" value="1"/>
</dbReference>
<feature type="region of interest" description="Disordered" evidence="10">
    <location>
        <begin position="729"/>
        <end position="762"/>
    </location>
</feature>
<keyword evidence="13" id="KW-1185">Reference proteome</keyword>
<keyword evidence="8 9" id="KW-0269">Exonuclease</keyword>
<dbReference type="OrthoDB" id="16516at2759"/>
<feature type="region of interest" description="Disordered" evidence="10">
    <location>
        <begin position="1153"/>
        <end position="1194"/>
    </location>
</feature>
<dbReference type="InterPro" id="IPR038765">
    <property type="entry name" value="Papain-like_cys_pep_sf"/>
</dbReference>
<dbReference type="GO" id="GO:0046872">
    <property type="term" value="F:metal ion binding"/>
    <property type="evidence" value="ECO:0007669"/>
    <property type="project" value="UniProtKB-KW"/>
</dbReference>
<evidence type="ECO:0000256" key="5">
    <source>
        <dbReference type="ARBA" id="ARBA00022722"/>
    </source>
</evidence>
<feature type="compositionally biased region" description="Polar residues" evidence="10">
    <location>
        <begin position="1172"/>
        <end position="1194"/>
    </location>
</feature>
<evidence type="ECO:0000313" key="12">
    <source>
        <dbReference type="EMBL" id="KIY66064.1"/>
    </source>
</evidence>
<dbReference type="InterPro" id="IPR001680">
    <property type="entry name" value="WD40_rpt"/>
</dbReference>
<organism evidence="12 13">
    <name type="scientific">Cylindrobasidium torrendii FP15055 ss-10</name>
    <dbReference type="NCBI Taxonomy" id="1314674"/>
    <lineage>
        <taxon>Eukaryota</taxon>
        <taxon>Fungi</taxon>
        <taxon>Dikarya</taxon>
        <taxon>Basidiomycota</taxon>
        <taxon>Agaricomycotina</taxon>
        <taxon>Agaricomycetes</taxon>
        <taxon>Agaricomycetidae</taxon>
        <taxon>Agaricales</taxon>
        <taxon>Marasmiineae</taxon>
        <taxon>Physalacriaceae</taxon>
        <taxon>Cylindrobasidium</taxon>
    </lineage>
</organism>
<dbReference type="Proteomes" id="UP000054007">
    <property type="component" value="Unassembled WGS sequence"/>
</dbReference>
<feature type="compositionally biased region" description="Gly residues" evidence="10">
    <location>
        <begin position="1312"/>
        <end position="1321"/>
    </location>
</feature>
<feature type="binding site" evidence="9">
    <location>
        <position position="1070"/>
    </location>
    <ligand>
        <name>a divalent metal cation</name>
        <dbReference type="ChEBI" id="CHEBI:60240"/>
        <note>catalytic</note>
    </ligand>
</feature>
<evidence type="ECO:0000256" key="10">
    <source>
        <dbReference type="SAM" id="MobiDB-lite"/>
    </source>
</evidence>
<dbReference type="InterPro" id="IPR015943">
    <property type="entry name" value="WD40/YVTN_repeat-like_dom_sf"/>
</dbReference>
<keyword evidence="5 9" id="KW-0540">Nuclease</keyword>
<dbReference type="InterPro" id="IPR036322">
    <property type="entry name" value="WD40_repeat_dom_sf"/>
</dbReference>
<dbReference type="Gene3D" id="3.30.420.10">
    <property type="entry name" value="Ribonuclease H-like superfamily/Ribonuclease H"/>
    <property type="match status" value="1"/>
</dbReference>
<protein>
    <recommendedName>
        <fullName evidence="9">PAN2-PAN3 deadenylation complex catalytic subunit PAN2</fullName>
        <ecNumber evidence="9">3.1.13.4</ecNumber>
    </recommendedName>
    <alternativeName>
        <fullName evidence="9">PAB1P-dependent poly(A)-specific ribonuclease</fullName>
    </alternativeName>
    <alternativeName>
        <fullName evidence="9">Poly(A)-nuclease deadenylation complex subunit 2</fullName>
        <shortName evidence="9">PAN deadenylation complex subunit 2</shortName>
    </alternativeName>
</protein>
<evidence type="ECO:0000313" key="13">
    <source>
        <dbReference type="Proteomes" id="UP000054007"/>
    </source>
</evidence>
<feature type="compositionally biased region" description="Gly residues" evidence="10">
    <location>
        <begin position="746"/>
        <end position="758"/>
    </location>
</feature>
<dbReference type="InterPro" id="IPR028889">
    <property type="entry name" value="USP"/>
</dbReference>
<comment type="cofactor">
    <cofactor evidence="9">
        <name>a divalent metal cation</name>
        <dbReference type="ChEBI" id="CHEBI:60240"/>
    </cofactor>
    <text evidence="9">Binds 2 metal cations per subunit in the catalytic exonuclease domain.</text>
</comment>
<name>A0A0D7B7A1_9AGAR</name>
<comment type="domain">
    <text evidence="9">The linker, or PAN3 interaction domain (PID), between the WD40 repeats and the pseudo-UCH domain mediates interaction with PAN3.</text>
</comment>
<dbReference type="EC" id="3.1.13.4" evidence="9"/>
<dbReference type="GO" id="GO:0003676">
    <property type="term" value="F:nucleic acid binding"/>
    <property type="evidence" value="ECO:0007669"/>
    <property type="project" value="InterPro"/>
</dbReference>
<sequence>MATYHHIAPISSPLPVAVSSLCFDPVSDILWSGSNTGTVNALVGRQGMRSVTFRAGDFPVFKIVAGEQYVRAGCVRGSGFGTWNKGGSNKWFYTAENRSIMSFTSTTTAANVIGVSATGPELLLISPNTGTLVRQCTVPSLITHLEFSHTTLISAGADGFLRTHDPRTGTTRSGSAENIVRAHPNGVQGLQVSGNYAFTIGLQSKQGRPFPDQLVKVFDLRTMRALPPVPFSSGPAFLNIVPRRSSSVAVTSNQGSVTIVDASNINANPEFYQLDTTSYISSVALSPTGAYMAFGDADGIIHLLSQVDDDDPVPFNGFASQPYEWPDTVAAAPEMDWNDSTPLNTIGMPHYTTPLLSSWSSNLSTPTPYFPPPQKIPLQVLNSMKMNDNVAYAALPKELRGKRNVVTTGQRKPNARFRSGKQQEHEPETPVESSDEVPKMYRRVEIEYSKFGVEDFDFGFYNKTDYSGLETHILNSYTNSIVQAMHYNLPIRKLAKSHIATTCDNEHCLLCELGFVVRMLEDAHGTNCQASNFCKTVGVLAQRSNNIDLIDYGRESKDADLGHTIQSFHRFLVDHLSAEGNAFPHNPMLKKPTGYGSSALAQTADMYNPAAAPITQLMGLDAKNVITCLTCKATRAKDNVTHIIDLIYPRKAISNEIQPPTDFASILRDSLLRQMTHKATCQSCKLFSTFSSRRSIATKDLPPILALNACLAGSAENFKLWMDKAPGSVTTGRIGTPRNTSVDGTGRSGSGSASGGTGRAVPTNGRFIQPFVELHGQIEGADDAEKVTYELRDMVVEIAAEDERPHLVAIVKIPDVKEGSPWYLFNDFVVRNITEEEALSFPGKWKVPAVLHFERMDVKEQMDYSELPMSLDPMLLTVDSSHSMSRDPSLIKHDILRVDELPRPGTLVAIDAEFVLMQQEETEFKSDGTKKVIRPARLSLARVSVLRGDNRVPFIDDHILTSELIVDYLTEFSGIRYGDLDQLQSPYTLVPLKDVYKKLRILVDRGCIFIGHGLSKDFRIINLFVPPEQVIDTVDLYFLRARQRRLSLRFLSYFVLGEHIQTDTHDSIEDARCALDLYKRYHEFEDEGIFDDKLEELYKLGRQYNFKPPQQAASPQASVAAPSAVPQQFSIDAMTDLTTRIAQMFPSGNAPFSPGSSAFGTPTGAYAGTPTQSFGGTPSQSFQNSPNSFGSTSPYQNLSASFSSASASFTSTPNASYTGTPATQYASTPSYAQTPTYGGSNAFSPSFGRSATGTMGNFSVQPTTSSRFSMRHGNTGSPSSGGGGGRSSLDSASTPTDGATSSYWPHSRFNRGSGGSSGTRF</sequence>
<dbReference type="SUPFAM" id="SSF53098">
    <property type="entry name" value="Ribonuclease H-like"/>
    <property type="match status" value="1"/>
</dbReference>
<comment type="subcellular location">
    <subcellularLocation>
        <location evidence="1 9">Cytoplasm</location>
    </subcellularLocation>
</comment>
<keyword evidence="3" id="KW-0853">WD repeat</keyword>
<feature type="binding site" evidence="9">
    <location>
        <position position="913"/>
    </location>
    <ligand>
        <name>a divalent metal cation</name>
        <dbReference type="ChEBI" id="CHEBI:60240"/>
        <note>catalytic</note>
    </ligand>
</feature>
<dbReference type="InterPro" id="IPR028881">
    <property type="entry name" value="PAN2_UCH_dom"/>
</dbReference>
<proteinExistence type="inferred from homology"/>
<dbReference type="GO" id="GO:0000932">
    <property type="term" value="C:P-body"/>
    <property type="evidence" value="ECO:0007669"/>
    <property type="project" value="TreeGrafter"/>
</dbReference>
<dbReference type="STRING" id="1314674.A0A0D7B7A1"/>
<keyword evidence="4 9" id="KW-0507">mRNA processing</keyword>
<comment type="catalytic activity">
    <reaction evidence="9">
        <text>Exonucleolytic cleavage of poly(A) to 5'-AMP.</text>
        <dbReference type="EC" id="3.1.13.4"/>
    </reaction>
</comment>
<dbReference type="InterPro" id="IPR050785">
    <property type="entry name" value="PAN2-PAN3_catalytic_subunit"/>
</dbReference>
<evidence type="ECO:0000256" key="7">
    <source>
        <dbReference type="ARBA" id="ARBA00022801"/>
    </source>
</evidence>
<gene>
    <name evidence="9" type="primary">PAN2</name>
    <name evidence="12" type="ORF">CYLTODRAFT_455741</name>
</gene>
<feature type="region of interest" description="Disordered" evidence="10">
    <location>
        <begin position="1253"/>
        <end position="1321"/>
    </location>
</feature>
<dbReference type="Pfam" id="PF20770">
    <property type="entry name" value="PAN2_N"/>
    <property type="match status" value="1"/>
</dbReference>
<keyword evidence="2 9" id="KW-0963">Cytoplasm</keyword>
<dbReference type="SMART" id="SM00320">
    <property type="entry name" value="WD40"/>
    <property type="match status" value="3"/>
</dbReference>
<dbReference type="InterPro" id="IPR030843">
    <property type="entry name" value="PAN2"/>
</dbReference>
<dbReference type="GO" id="GO:0006397">
    <property type="term" value="P:mRNA processing"/>
    <property type="evidence" value="ECO:0007669"/>
    <property type="project" value="UniProtKB-KW"/>
</dbReference>
<feature type="compositionally biased region" description="Polar residues" evidence="10">
    <location>
        <begin position="1294"/>
        <end position="1304"/>
    </location>
</feature>
<evidence type="ECO:0000259" key="11">
    <source>
        <dbReference type="PROSITE" id="PS50235"/>
    </source>
</evidence>
<reference evidence="12 13" key="1">
    <citation type="journal article" date="2015" name="Fungal Genet. Biol.">
        <title>Evolution of novel wood decay mechanisms in Agaricales revealed by the genome sequences of Fistulina hepatica and Cylindrobasidium torrendii.</title>
        <authorList>
            <person name="Floudas D."/>
            <person name="Held B.W."/>
            <person name="Riley R."/>
            <person name="Nagy L.G."/>
            <person name="Koehler G."/>
            <person name="Ransdell A.S."/>
            <person name="Younus H."/>
            <person name="Chow J."/>
            <person name="Chiniquy J."/>
            <person name="Lipzen A."/>
            <person name="Tritt A."/>
            <person name="Sun H."/>
            <person name="Haridas S."/>
            <person name="LaButti K."/>
            <person name="Ohm R.A."/>
            <person name="Kues U."/>
            <person name="Blanchette R.A."/>
            <person name="Grigoriev I.V."/>
            <person name="Minto R.E."/>
            <person name="Hibbett D.S."/>
        </authorList>
    </citation>
    <scope>NUCLEOTIDE SEQUENCE [LARGE SCALE GENOMIC DNA]</scope>
    <source>
        <strain evidence="12 13">FP15055 ss-10</strain>
    </source>
</reference>
<feature type="region of interest" description="Disordered" evidence="10">
    <location>
        <begin position="407"/>
        <end position="436"/>
    </location>
</feature>
<evidence type="ECO:0000256" key="6">
    <source>
        <dbReference type="ARBA" id="ARBA00022723"/>
    </source>
</evidence>
<dbReference type="CDD" id="cd06143">
    <property type="entry name" value="PAN2_exo"/>
    <property type="match status" value="1"/>
</dbReference>
<keyword evidence="6 9" id="KW-0479">Metal-binding</keyword>
<comment type="function">
    <text evidence="9">Catalytic subunit of the poly(A)-nuclease (PAN) deadenylation complex, one of two cytoplasmic mRNA deadenylases involved in mRNA turnover. PAN specifically shortens poly(A) tails of RNA and the activity is stimulated by poly(A)-binding protein PAB1. PAN deadenylation is followed by rapid degradation of the shortened mRNA tails by the CCR4-NOT complex. Deadenylated mRNAs are then degraded by two alternative mechanisms, namely exosome-mediated 3'-5' exonucleolytic degradation, or deadenlyation-dependent mRNA decaping and subsequent 5'-3' exonucleolytic degradation by XRN1. May also be involved in post-transcriptional maturation of mRNA poly(A) tails.</text>
</comment>
<comment type="activity regulation">
    <text evidence="9">Positively regulated by the regulatory subunit PAN3.</text>
</comment>